<sequence>MLQSTVLIENPPKFLSLSKQPFIVDLVFDMVRFPVKSLQRFRSTCKPWNALISSDRKFAMEQLRRAFSSRCDCYHILVYVHSFSNKALTSYLIYYSLTSTFSIDNGSDTNSQPNGAFTDRGWLHFNGDSYHGLVLVTVDKFQDSPVLWNLTAGKLKILLKIMKDPMTSGSVHTWLCYDPSDDSYRVVEVSHSLTQPWFILWVVIYEERLRNFLMISLD</sequence>
<dbReference type="SUPFAM" id="SSF81383">
    <property type="entry name" value="F-box domain"/>
    <property type="match status" value="1"/>
</dbReference>
<protein>
    <recommendedName>
        <fullName evidence="3">F-box domain-containing protein</fullName>
    </recommendedName>
</protein>
<organism evidence="1 2">
    <name type="scientific">Stylosanthes scabra</name>
    <dbReference type="NCBI Taxonomy" id="79078"/>
    <lineage>
        <taxon>Eukaryota</taxon>
        <taxon>Viridiplantae</taxon>
        <taxon>Streptophyta</taxon>
        <taxon>Embryophyta</taxon>
        <taxon>Tracheophyta</taxon>
        <taxon>Spermatophyta</taxon>
        <taxon>Magnoliopsida</taxon>
        <taxon>eudicotyledons</taxon>
        <taxon>Gunneridae</taxon>
        <taxon>Pentapetalae</taxon>
        <taxon>rosids</taxon>
        <taxon>fabids</taxon>
        <taxon>Fabales</taxon>
        <taxon>Fabaceae</taxon>
        <taxon>Papilionoideae</taxon>
        <taxon>50 kb inversion clade</taxon>
        <taxon>dalbergioids sensu lato</taxon>
        <taxon>Dalbergieae</taxon>
        <taxon>Pterocarpus clade</taxon>
        <taxon>Stylosanthes</taxon>
    </lineage>
</organism>
<proteinExistence type="predicted"/>
<comment type="caution">
    <text evidence="1">The sequence shown here is derived from an EMBL/GenBank/DDBJ whole genome shotgun (WGS) entry which is preliminary data.</text>
</comment>
<evidence type="ECO:0000313" key="1">
    <source>
        <dbReference type="EMBL" id="MED6128158.1"/>
    </source>
</evidence>
<name>A0ABU6RVJ5_9FABA</name>
<reference evidence="1 2" key="1">
    <citation type="journal article" date="2023" name="Plants (Basel)">
        <title>Bridging the Gap: Combining Genomics and Transcriptomics Approaches to Understand Stylosanthes scabra, an Orphan Legume from the Brazilian Caatinga.</title>
        <authorList>
            <person name="Ferreira-Neto J.R.C."/>
            <person name="da Silva M.D."/>
            <person name="Binneck E."/>
            <person name="de Melo N.F."/>
            <person name="da Silva R.H."/>
            <person name="de Melo A.L.T.M."/>
            <person name="Pandolfi V."/>
            <person name="Bustamante F.O."/>
            <person name="Brasileiro-Vidal A.C."/>
            <person name="Benko-Iseppon A.M."/>
        </authorList>
    </citation>
    <scope>NUCLEOTIDE SEQUENCE [LARGE SCALE GENOMIC DNA]</scope>
    <source>
        <tissue evidence="1">Leaves</tissue>
    </source>
</reference>
<keyword evidence="2" id="KW-1185">Reference proteome</keyword>
<accession>A0ABU6RVJ5</accession>
<dbReference type="InterPro" id="IPR036047">
    <property type="entry name" value="F-box-like_dom_sf"/>
</dbReference>
<gene>
    <name evidence="1" type="ORF">PIB30_094938</name>
</gene>
<evidence type="ECO:0000313" key="2">
    <source>
        <dbReference type="Proteomes" id="UP001341840"/>
    </source>
</evidence>
<dbReference type="PANTHER" id="PTHR31111:SF136">
    <property type="entry name" value="F-BOX ASSOCIATED DOMAIN-CONTAINING PROTEIN"/>
    <property type="match status" value="1"/>
</dbReference>
<evidence type="ECO:0008006" key="3">
    <source>
        <dbReference type="Google" id="ProtNLM"/>
    </source>
</evidence>
<dbReference type="Proteomes" id="UP001341840">
    <property type="component" value="Unassembled WGS sequence"/>
</dbReference>
<dbReference type="PANTHER" id="PTHR31111">
    <property type="entry name" value="BNAA05G37150D PROTEIN-RELATED"/>
    <property type="match status" value="1"/>
</dbReference>
<dbReference type="EMBL" id="JASCZI010032342">
    <property type="protein sequence ID" value="MED6128158.1"/>
    <property type="molecule type" value="Genomic_DNA"/>
</dbReference>